<dbReference type="Pfam" id="PF13466">
    <property type="entry name" value="STAS_2"/>
    <property type="match status" value="1"/>
</dbReference>
<organism evidence="2">
    <name type="scientific">Actinoplanes campanulatus</name>
    <dbReference type="NCBI Taxonomy" id="113559"/>
    <lineage>
        <taxon>Bacteria</taxon>
        <taxon>Bacillati</taxon>
        <taxon>Actinomycetota</taxon>
        <taxon>Actinomycetes</taxon>
        <taxon>Micromonosporales</taxon>
        <taxon>Micromonosporaceae</taxon>
        <taxon>Actinoplanes</taxon>
    </lineage>
</organism>
<dbReference type="InterPro" id="IPR058548">
    <property type="entry name" value="MlaB-like_STAS"/>
</dbReference>
<dbReference type="PROSITE" id="PS50801">
    <property type="entry name" value="STAS"/>
    <property type="match status" value="1"/>
</dbReference>
<dbReference type="SUPFAM" id="SSF52091">
    <property type="entry name" value="SpoIIaa-like"/>
    <property type="match status" value="1"/>
</dbReference>
<comment type="caution">
    <text evidence="2">The sequence shown here is derived from an EMBL/GenBank/DDBJ whole genome shotgun (WGS) entry which is preliminary data.</text>
</comment>
<dbReference type="Gene3D" id="3.30.750.24">
    <property type="entry name" value="STAS domain"/>
    <property type="match status" value="1"/>
</dbReference>
<dbReference type="EMBL" id="BOMF01000182">
    <property type="protein sequence ID" value="GID51415.1"/>
    <property type="molecule type" value="Genomic_DNA"/>
</dbReference>
<dbReference type="InterPro" id="IPR036513">
    <property type="entry name" value="STAS_dom_sf"/>
</dbReference>
<proteinExistence type="predicted"/>
<dbReference type="InterPro" id="IPR002645">
    <property type="entry name" value="STAS_dom"/>
</dbReference>
<evidence type="ECO:0000313" key="2">
    <source>
        <dbReference type="EMBL" id="GID51415.1"/>
    </source>
</evidence>
<evidence type="ECO:0000259" key="1">
    <source>
        <dbReference type="PROSITE" id="PS50801"/>
    </source>
</evidence>
<accession>A0ABQ3WYQ5</accession>
<reference evidence="2" key="1">
    <citation type="submission" date="2021-01" db="EMBL/GenBank/DDBJ databases">
        <title>Whole genome shotgun sequence of Actinoplanes capillaceus NBRC 16408.</title>
        <authorList>
            <person name="Komaki H."/>
            <person name="Tamura T."/>
        </authorList>
    </citation>
    <scope>NUCLEOTIDE SEQUENCE [LARGE SCALE GENOMIC DNA]</scope>
    <source>
        <strain evidence="2">NBRC 16408</strain>
    </source>
</reference>
<dbReference type="CDD" id="cd07043">
    <property type="entry name" value="STAS_anti-anti-sigma_factors"/>
    <property type="match status" value="1"/>
</dbReference>
<sequence>MRPDPSFDACPHNRTHLRVDQQTPDDAEAVRLAAVGALARDTASLMQAAVVDVLRHHLSRRIDIDLAGVTFLDAGGIRTLLTCRADARQVGCRLTLSNPQPLVYRVLNVAGLLRPFGVTRSHVAVAAQPAHAGRAMQLADAAAPC</sequence>
<name>A0ABQ3WYQ5_9ACTN</name>
<gene>
    <name evidence="2" type="ORF">Aca07nite_86900</name>
</gene>
<protein>
    <recommendedName>
        <fullName evidence="1">STAS domain-containing protein</fullName>
    </recommendedName>
</protein>
<feature type="domain" description="STAS" evidence="1">
    <location>
        <begin position="36"/>
        <end position="134"/>
    </location>
</feature>